<protein>
    <recommendedName>
        <fullName evidence="7">TCP domain-containing protein</fullName>
    </recommendedName>
</protein>
<name>A0AAN7LU64_TRANT</name>
<comment type="caution">
    <text evidence="8">The sequence shown here is derived from an EMBL/GenBank/DDBJ whole genome shotgun (WGS) entry which is preliminary data.</text>
</comment>
<reference evidence="8 9" key="1">
    <citation type="journal article" date="2023" name="Hortic Res">
        <title>Pangenome of water caltrop reveals structural variations and asymmetric subgenome divergence after allopolyploidization.</title>
        <authorList>
            <person name="Zhang X."/>
            <person name="Chen Y."/>
            <person name="Wang L."/>
            <person name="Yuan Y."/>
            <person name="Fang M."/>
            <person name="Shi L."/>
            <person name="Lu R."/>
            <person name="Comes H.P."/>
            <person name="Ma Y."/>
            <person name="Chen Y."/>
            <person name="Huang G."/>
            <person name="Zhou Y."/>
            <person name="Zheng Z."/>
            <person name="Qiu Y."/>
        </authorList>
    </citation>
    <scope>NUCLEOTIDE SEQUENCE [LARGE SCALE GENOMIC DNA]</scope>
    <source>
        <strain evidence="8">F231</strain>
    </source>
</reference>
<keyword evidence="4" id="KW-0804">Transcription</keyword>
<feature type="domain" description="TCP" evidence="7">
    <location>
        <begin position="123"/>
        <end position="181"/>
    </location>
</feature>
<comment type="subcellular location">
    <subcellularLocation>
        <location evidence="1">Nucleus</location>
    </subcellularLocation>
</comment>
<feature type="compositionally biased region" description="Acidic residues" evidence="6">
    <location>
        <begin position="207"/>
        <end position="224"/>
    </location>
</feature>
<evidence type="ECO:0000313" key="9">
    <source>
        <dbReference type="Proteomes" id="UP001346149"/>
    </source>
</evidence>
<evidence type="ECO:0000256" key="6">
    <source>
        <dbReference type="SAM" id="MobiDB-lite"/>
    </source>
</evidence>
<evidence type="ECO:0000256" key="4">
    <source>
        <dbReference type="ARBA" id="ARBA00023163"/>
    </source>
</evidence>
<keyword evidence="9" id="KW-1185">Reference proteome</keyword>
<gene>
    <name evidence="8" type="ORF">SAY86_023241</name>
</gene>
<evidence type="ECO:0000313" key="8">
    <source>
        <dbReference type="EMBL" id="KAK4792806.1"/>
    </source>
</evidence>
<dbReference type="AlphaFoldDB" id="A0AAN7LU64"/>
<feature type="region of interest" description="Disordered" evidence="6">
    <location>
        <begin position="205"/>
        <end position="271"/>
    </location>
</feature>
<dbReference type="EMBL" id="JAXQNO010000008">
    <property type="protein sequence ID" value="KAK4792806.1"/>
    <property type="molecule type" value="Genomic_DNA"/>
</dbReference>
<dbReference type="PANTHER" id="PTHR31072">
    <property type="entry name" value="TRANSCRIPTION FACTOR TCP4-RELATED"/>
    <property type="match status" value="1"/>
</dbReference>
<dbReference type="InterPro" id="IPR005333">
    <property type="entry name" value="Transcription_factor_TCP"/>
</dbReference>
<dbReference type="Pfam" id="PF03634">
    <property type="entry name" value="TCP"/>
    <property type="match status" value="1"/>
</dbReference>
<evidence type="ECO:0000256" key="1">
    <source>
        <dbReference type="ARBA" id="ARBA00004123"/>
    </source>
</evidence>
<keyword evidence="3" id="KW-0238">DNA-binding</keyword>
<evidence type="ECO:0000256" key="5">
    <source>
        <dbReference type="ARBA" id="ARBA00023242"/>
    </source>
</evidence>
<organism evidence="8 9">
    <name type="scientific">Trapa natans</name>
    <name type="common">Water chestnut</name>
    <dbReference type="NCBI Taxonomy" id="22666"/>
    <lineage>
        <taxon>Eukaryota</taxon>
        <taxon>Viridiplantae</taxon>
        <taxon>Streptophyta</taxon>
        <taxon>Embryophyta</taxon>
        <taxon>Tracheophyta</taxon>
        <taxon>Spermatophyta</taxon>
        <taxon>Magnoliopsida</taxon>
        <taxon>eudicotyledons</taxon>
        <taxon>Gunneridae</taxon>
        <taxon>Pentapetalae</taxon>
        <taxon>rosids</taxon>
        <taxon>malvids</taxon>
        <taxon>Myrtales</taxon>
        <taxon>Lythraceae</taxon>
        <taxon>Trapa</taxon>
    </lineage>
</organism>
<dbReference type="GO" id="GO:0003700">
    <property type="term" value="F:DNA-binding transcription factor activity"/>
    <property type="evidence" value="ECO:0007669"/>
    <property type="project" value="InterPro"/>
</dbReference>
<accession>A0AAN7LU64</accession>
<dbReference type="InterPro" id="IPR017887">
    <property type="entry name" value="TF_TCP_subgr"/>
</dbReference>
<dbReference type="PROSITE" id="PS51369">
    <property type="entry name" value="TCP"/>
    <property type="match status" value="1"/>
</dbReference>
<dbReference type="GO" id="GO:0043565">
    <property type="term" value="F:sequence-specific DNA binding"/>
    <property type="evidence" value="ECO:0007669"/>
    <property type="project" value="TreeGrafter"/>
</dbReference>
<sequence>MFPFSSLSDLHLQYTEKTPIISGRSYSPFNPRLYGLDLDDELIFEQLLFQEEHITEDNSGDHANLITGSSNTMLEATGGVDLAGLPVSPDRSLHPKARSIKKVRCKVAGSKKSQLKPLQRTGKKDRHSKIRTAQGLRDRRIRLSVHIARKFFDLQEMLGLDKASKTIEWLLAESRKAIDELSKKNCSDLNMETTPESVMELQIKETENEDDEEEEEEEEEEVQMCEEGKKRKVSGSVKRNSNDQPRTKGGKRIRETPMMKEPSSGDVEQVHEEGNPNQICFDDEFPGQHENGGNSGYLNAYEMNSLSIIEKFLGNTGTMKFNSSFPDFSSENDWYRMMGGINFPQD</sequence>
<evidence type="ECO:0000256" key="3">
    <source>
        <dbReference type="ARBA" id="ARBA00023125"/>
    </source>
</evidence>
<keyword evidence="5" id="KW-0539">Nucleus</keyword>
<keyword evidence="2" id="KW-0805">Transcription regulation</keyword>
<dbReference type="GO" id="GO:2000032">
    <property type="term" value="P:regulation of secondary shoot formation"/>
    <property type="evidence" value="ECO:0007669"/>
    <property type="project" value="TreeGrafter"/>
</dbReference>
<dbReference type="Proteomes" id="UP001346149">
    <property type="component" value="Unassembled WGS sequence"/>
</dbReference>
<evidence type="ECO:0000259" key="7">
    <source>
        <dbReference type="PROSITE" id="PS51369"/>
    </source>
</evidence>
<proteinExistence type="predicted"/>
<dbReference type="GO" id="GO:0005634">
    <property type="term" value="C:nucleus"/>
    <property type="evidence" value="ECO:0007669"/>
    <property type="project" value="UniProtKB-SubCell"/>
</dbReference>
<evidence type="ECO:0000256" key="2">
    <source>
        <dbReference type="ARBA" id="ARBA00023015"/>
    </source>
</evidence>
<dbReference type="PANTHER" id="PTHR31072:SF87">
    <property type="entry name" value="TRANSCRIPTION FACTOR TCP12"/>
    <property type="match status" value="1"/>
</dbReference>